<dbReference type="OrthoDB" id="10008049at2"/>
<comment type="caution">
    <text evidence="2">The sequence shown here is derived from an EMBL/GenBank/DDBJ whole genome shotgun (WGS) entry which is preliminary data.</text>
</comment>
<proteinExistence type="predicted"/>
<organism evidence="2 3">
    <name type="scientific">Falsiroseomonas bella</name>
    <dbReference type="NCBI Taxonomy" id="2184016"/>
    <lineage>
        <taxon>Bacteria</taxon>
        <taxon>Pseudomonadati</taxon>
        <taxon>Pseudomonadota</taxon>
        <taxon>Alphaproteobacteria</taxon>
        <taxon>Acetobacterales</taxon>
        <taxon>Roseomonadaceae</taxon>
        <taxon>Falsiroseomonas</taxon>
    </lineage>
</organism>
<protein>
    <submittedName>
        <fullName evidence="2">Uncharacterized protein</fullName>
    </submittedName>
</protein>
<evidence type="ECO:0000313" key="3">
    <source>
        <dbReference type="Proteomes" id="UP000245765"/>
    </source>
</evidence>
<reference evidence="3" key="1">
    <citation type="submission" date="2018-05" db="EMBL/GenBank/DDBJ databases">
        <authorList>
            <person name="Du Z."/>
            <person name="Wang X."/>
        </authorList>
    </citation>
    <scope>NUCLEOTIDE SEQUENCE [LARGE SCALE GENOMIC DNA]</scope>
    <source>
        <strain evidence="3">CQN31</strain>
    </source>
</reference>
<dbReference type="Proteomes" id="UP000245765">
    <property type="component" value="Unassembled WGS sequence"/>
</dbReference>
<feature type="chain" id="PRO_5016341813" evidence="1">
    <location>
        <begin position="21"/>
        <end position="63"/>
    </location>
</feature>
<evidence type="ECO:0000313" key="2">
    <source>
        <dbReference type="EMBL" id="PWS38028.1"/>
    </source>
</evidence>
<accession>A0A317FK59</accession>
<sequence length="63" mass="6660">MNRTAVFVMFAFIGFVIAFAAALPAARSATPLELVAADRAGEVPLHWVGRAMAEMPFLLPGGN</sequence>
<feature type="signal peptide" evidence="1">
    <location>
        <begin position="1"/>
        <end position="20"/>
    </location>
</feature>
<gene>
    <name evidence="2" type="ORF">DFH01_01580</name>
</gene>
<keyword evidence="1" id="KW-0732">Signal</keyword>
<name>A0A317FK59_9PROT</name>
<dbReference type="RefSeq" id="WP_109868650.1">
    <property type="nucleotide sequence ID" value="NZ_QGNA01000001.1"/>
</dbReference>
<dbReference type="AlphaFoldDB" id="A0A317FK59"/>
<evidence type="ECO:0000256" key="1">
    <source>
        <dbReference type="SAM" id="SignalP"/>
    </source>
</evidence>
<dbReference type="EMBL" id="QGNA01000001">
    <property type="protein sequence ID" value="PWS38028.1"/>
    <property type="molecule type" value="Genomic_DNA"/>
</dbReference>
<keyword evidence="3" id="KW-1185">Reference proteome</keyword>